<keyword evidence="4 6" id="KW-1133">Transmembrane helix</keyword>
<feature type="transmembrane region" description="Helical" evidence="6">
    <location>
        <begin position="190"/>
        <end position="213"/>
    </location>
</feature>
<feature type="transmembrane region" description="Helical" evidence="6">
    <location>
        <begin position="352"/>
        <end position="377"/>
    </location>
</feature>
<evidence type="ECO:0000256" key="1">
    <source>
        <dbReference type="ARBA" id="ARBA00004141"/>
    </source>
</evidence>
<comment type="subcellular location">
    <subcellularLocation>
        <location evidence="1">Membrane</location>
        <topology evidence="1">Multi-pass membrane protein</topology>
    </subcellularLocation>
</comment>
<evidence type="ECO:0000256" key="4">
    <source>
        <dbReference type="ARBA" id="ARBA00022989"/>
    </source>
</evidence>
<dbReference type="RefSeq" id="WP_385941800.1">
    <property type="nucleotide sequence ID" value="NZ_JBHSOZ010000005.1"/>
</dbReference>
<reference evidence="8" key="1">
    <citation type="journal article" date="2019" name="Int. J. Syst. Evol. Microbiol.">
        <title>The Global Catalogue of Microorganisms (GCM) 10K type strain sequencing project: providing services to taxonomists for standard genome sequencing and annotation.</title>
        <authorList>
            <consortium name="The Broad Institute Genomics Platform"/>
            <consortium name="The Broad Institute Genome Sequencing Center for Infectious Disease"/>
            <person name="Wu L."/>
            <person name="Ma J."/>
        </authorList>
    </citation>
    <scope>NUCLEOTIDE SEQUENCE [LARGE SCALE GENOMIC DNA]</scope>
    <source>
        <strain evidence="8">CECT 7184</strain>
    </source>
</reference>
<evidence type="ECO:0000313" key="7">
    <source>
        <dbReference type="EMBL" id="MFC5713696.1"/>
    </source>
</evidence>
<organism evidence="7 8">
    <name type="scientific">Thalassorhabdus alkalitolerans</name>
    <dbReference type="NCBI Taxonomy" id="2282697"/>
    <lineage>
        <taxon>Bacteria</taxon>
        <taxon>Bacillati</taxon>
        <taxon>Bacillota</taxon>
        <taxon>Bacilli</taxon>
        <taxon>Bacillales</taxon>
        <taxon>Bacillaceae</taxon>
        <taxon>Thalassorhabdus</taxon>
    </lineage>
</organism>
<accession>A0ABW0YQH8</accession>
<dbReference type="Proteomes" id="UP001596142">
    <property type="component" value="Unassembled WGS sequence"/>
</dbReference>
<dbReference type="InterPro" id="IPR002528">
    <property type="entry name" value="MATE_fam"/>
</dbReference>
<protein>
    <submittedName>
        <fullName evidence="7">MATE family efflux transporter</fullName>
    </submittedName>
</protein>
<feature type="transmembrane region" description="Helical" evidence="6">
    <location>
        <begin position="163"/>
        <end position="184"/>
    </location>
</feature>
<dbReference type="PANTHER" id="PTHR42893:SF46">
    <property type="entry name" value="PROTEIN DETOXIFICATION 44, CHLOROPLASTIC"/>
    <property type="match status" value="1"/>
</dbReference>
<keyword evidence="5 6" id="KW-0472">Membrane</keyword>
<dbReference type="CDD" id="cd13136">
    <property type="entry name" value="MATE_DinF_like"/>
    <property type="match status" value="1"/>
</dbReference>
<evidence type="ECO:0000256" key="3">
    <source>
        <dbReference type="ARBA" id="ARBA00022692"/>
    </source>
</evidence>
<comment type="similarity">
    <text evidence="2">Belongs to the multi antimicrobial extrusion (MATE) (TC 2.A.66.1) family.</text>
</comment>
<feature type="transmembrane region" description="Helical" evidence="6">
    <location>
        <begin position="244"/>
        <end position="263"/>
    </location>
</feature>
<feature type="transmembrane region" description="Helical" evidence="6">
    <location>
        <begin position="48"/>
        <end position="71"/>
    </location>
</feature>
<name>A0ABW0YQH8_9BACI</name>
<feature type="transmembrane region" description="Helical" evidence="6">
    <location>
        <begin position="137"/>
        <end position="156"/>
    </location>
</feature>
<gene>
    <name evidence="7" type="ORF">ACFPU1_12970</name>
</gene>
<evidence type="ECO:0000256" key="2">
    <source>
        <dbReference type="ARBA" id="ARBA00010199"/>
    </source>
</evidence>
<dbReference type="InterPro" id="IPR044644">
    <property type="entry name" value="DinF-like"/>
</dbReference>
<keyword evidence="8" id="KW-1185">Reference proteome</keyword>
<dbReference type="NCBIfam" id="TIGR00797">
    <property type="entry name" value="matE"/>
    <property type="match status" value="1"/>
</dbReference>
<dbReference type="PANTHER" id="PTHR42893">
    <property type="entry name" value="PROTEIN DETOXIFICATION 44, CHLOROPLASTIC-RELATED"/>
    <property type="match status" value="1"/>
</dbReference>
<dbReference type="Pfam" id="PF01554">
    <property type="entry name" value="MatE"/>
    <property type="match status" value="2"/>
</dbReference>
<evidence type="ECO:0000313" key="8">
    <source>
        <dbReference type="Proteomes" id="UP001596142"/>
    </source>
</evidence>
<comment type="caution">
    <text evidence="7">The sequence shown here is derived from an EMBL/GenBank/DDBJ whole genome shotgun (WGS) entry which is preliminary data.</text>
</comment>
<feature type="transmembrane region" description="Helical" evidence="6">
    <location>
        <begin position="269"/>
        <end position="293"/>
    </location>
</feature>
<feature type="transmembrane region" description="Helical" evidence="6">
    <location>
        <begin position="414"/>
        <end position="432"/>
    </location>
</feature>
<dbReference type="EMBL" id="JBHSOZ010000005">
    <property type="protein sequence ID" value="MFC5713696.1"/>
    <property type="molecule type" value="Genomic_DNA"/>
</dbReference>
<proteinExistence type="inferred from homology"/>
<feature type="transmembrane region" description="Helical" evidence="6">
    <location>
        <begin position="92"/>
        <end position="113"/>
    </location>
</feature>
<evidence type="ECO:0000256" key="5">
    <source>
        <dbReference type="ARBA" id="ARBA00023136"/>
    </source>
</evidence>
<feature type="transmembrane region" description="Helical" evidence="6">
    <location>
        <begin position="314"/>
        <end position="340"/>
    </location>
</feature>
<feature type="transmembrane region" description="Helical" evidence="6">
    <location>
        <begin position="389"/>
        <end position="408"/>
    </location>
</feature>
<keyword evidence="3 6" id="KW-0812">Transmembrane</keyword>
<evidence type="ECO:0000256" key="6">
    <source>
        <dbReference type="SAM" id="Phobius"/>
    </source>
</evidence>
<sequence length="449" mass="49190">MSEIASGKISHKQYIMLALPLTLATISTPLLGAVDTAVVGYLADPSYLGGVAVGTLIFNTLYWLFGFLRVSTSGFTAQAAGAGNNRDISLHFIRPALLAGAIGFLFILFQWPIREGAMFFIQPPESVAAQGISYFDIRIWGAPFALLNFVILGWLIGQSKVKFTLGLQFGCNLLNMILDVLFVYSFQMGAAGVGLATLLSEVLAVVIGLLFILKYTGLHIRLLKDVEALSVKPMMKMLKVNKDLFIRTACLLTVFAIFTSTGASMGENVLAANAILFQIHLIMAYFFDGLANASSILSGKAVGARDEQLFNKTLYMGCLWSTLLAVLLTIGMAVGGSSIISLFTNISEVQEIAVLYGGWIVWFPIASFASLQLYGFYIGTTQAAPVRNSLIISLIVFLSCVWVTVPLWGNHGLWLSFLLFTVTRSMTLWVFFPQIRQRVFKKNHLRCFT</sequence>